<comment type="caution">
    <text evidence="2">The sequence shown here is derived from an EMBL/GenBank/DDBJ whole genome shotgun (WGS) entry which is preliminary data.</text>
</comment>
<feature type="non-terminal residue" evidence="2">
    <location>
        <position position="383"/>
    </location>
</feature>
<organism evidence="2 3">
    <name type="scientific">Citrus unshiu</name>
    <name type="common">Satsuma mandarin</name>
    <name type="synonym">Citrus nobilis var. unshiu</name>
    <dbReference type="NCBI Taxonomy" id="55188"/>
    <lineage>
        <taxon>Eukaryota</taxon>
        <taxon>Viridiplantae</taxon>
        <taxon>Streptophyta</taxon>
        <taxon>Embryophyta</taxon>
        <taxon>Tracheophyta</taxon>
        <taxon>Spermatophyta</taxon>
        <taxon>Magnoliopsida</taxon>
        <taxon>eudicotyledons</taxon>
        <taxon>Gunneridae</taxon>
        <taxon>Pentapetalae</taxon>
        <taxon>rosids</taxon>
        <taxon>malvids</taxon>
        <taxon>Sapindales</taxon>
        <taxon>Rutaceae</taxon>
        <taxon>Aurantioideae</taxon>
        <taxon>Citrus</taxon>
    </lineage>
</organism>
<feature type="compositionally biased region" description="Polar residues" evidence="1">
    <location>
        <begin position="338"/>
        <end position="353"/>
    </location>
</feature>
<dbReference type="EMBL" id="BDQV01000643">
    <property type="protein sequence ID" value="GAY66978.1"/>
    <property type="molecule type" value="Genomic_DNA"/>
</dbReference>
<dbReference type="AlphaFoldDB" id="A0A2H5QQT3"/>
<accession>A0A2H5QQT3</accession>
<dbReference type="GO" id="GO:0017056">
    <property type="term" value="F:structural constituent of nuclear pore"/>
    <property type="evidence" value="ECO:0007669"/>
    <property type="project" value="InterPro"/>
</dbReference>
<dbReference type="PANTHER" id="PTHR31431:SF1">
    <property type="entry name" value="NUCLEOPORIN NUP188"/>
    <property type="match status" value="1"/>
</dbReference>
<proteinExistence type="predicted"/>
<feature type="region of interest" description="Disordered" evidence="1">
    <location>
        <begin position="338"/>
        <end position="383"/>
    </location>
</feature>
<sequence length="383" mass="42446">MEIEVVVAGEKINVATVIPEQYTLNKLWQDVRDICFDKPIRHANEVKVDVMLPWETTNMHMKTDSDLQDAFKKLKKITPVLFEKNDNEETPPDQFSVSQDTELDWFDLAGVDEFALSNLNAEVTASAGFSNSTVVVLESDKDNGNTAGESISAVLDFTMQLLETGVENDLVLSLVVFSLQYLLVNHEYWKYKVKHVRWKITLKSAVTLPGDFDLEDRQYLPCRVLQVIKTCIISTLVPGKLGEKLYVIRTFELMEIEGLELAIGSALDILYTMLSKFSKAVQVGATKIADLRHSVESSLQSGEHEDLFVASVNLLTSAAHYQPAFLIAFFSTTESEDVPQSNDSGMNRSANEASSGLLGSKKSGQSPRTAECTPLPKGLVARG</sequence>
<gene>
    <name evidence="2" type="ORF">CUMW_253090</name>
</gene>
<dbReference type="GO" id="GO:0044611">
    <property type="term" value="C:nuclear pore inner ring"/>
    <property type="evidence" value="ECO:0007669"/>
    <property type="project" value="TreeGrafter"/>
</dbReference>
<name>A0A2H5QQT3_CITUN</name>
<evidence type="ECO:0000256" key="1">
    <source>
        <dbReference type="SAM" id="MobiDB-lite"/>
    </source>
</evidence>
<dbReference type="STRING" id="55188.A0A2H5QQT3"/>
<feature type="compositionally biased region" description="Low complexity" evidence="1">
    <location>
        <begin position="354"/>
        <end position="364"/>
    </location>
</feature>
<dbReference type="InterPro" id="IPR044840">
    <property type="entry name" value="Nup188"/>
</dbReference>
<keyword evidence="3" id="KW-1185">Reference proteome</keyword>
<reference evidence="2 3" key="1">
    <citation type="journal article" date="2017" name="Front. Genet.">
        <title>Draft sequencing of the heterozygous diploid genome of Satsuma (Citrus unshiu Marc.) using a hybrid assembly approach.</title>
        <authorList>
            <person name="Shimizu T."/>
            <person name="Tanizawa Y."/>
            <person name="Mochizuki T."/>
            <person name="Nagasaki H."/>
            <person name="Yoshioka T."/>
            <person name="Toyoda A."/>
            <person name="Fujiyama A."/>
            <person name="Kaminuma E."/>
            <person name="Nakamura Y."/>
        </authorList>
    </citation>
    <scope>NUCLEOTIDE SEQUENCE [LARGE SCALE GENOMIC DNA]</scope>
    <source>
        <strain evidence="3">cv. Miyagawa wase</strain>
    </source>
</reference>
<dbReference type="GO" id="GO:0006606">
    <property type="term" value="P:protein import into nucleus"/>
    <property type="evidence" value="ECO:0007669"/>
    <property type="project" value="TreeGrafter"/>
</dbReference>
<dbReference type="PANTHER" id="PTHR31431">
    <property type="entry name" value="NUCLEOPORIN NUP188 HOMOLOG"/>
    <property type="match status" value="1"/>
</dbReference>
<protein>
    <submittedName>
        <fullName evidence="2">Uncharacterized protein</fullName>
    </submittedName>
</protein>
<dbReference type="GO" id="GO:0006405">
    <property type="term" value="P:RNA export from nucleus"/>
    <property type="evidence" value="ECO:0007669"/>
    <property type="project" value="TreeGrafter"/>
</dbReference>
<evidence type="ECO:0000313" key="3">
    <source>
        <dbReference type="Proteomes" id="UP000236630"/>
    </source>
</evidence>
<dbReference type="Proteomes" id="UP000236630">
    <property type="component" value="Unassembled WGS sequence"/>
</dbReference>
<evidence type="ECO:0000313" key="2">
    <source>
        <dbReference type="EMBL" id="GAY66978.1"/>
    </source>
</evidence>